<comment type="caution">
    <text evidence="1">The sequence shown here is derived from an EMBL/GenBank/DDBJ whole genome shotgun (WGS) entry which is preliminary data.</text>
</comment>
<evidence type="ECO:0000313" key="2">
    <source>
        <dbReference type="Proteomes" id="UP000309618"/>
    </source>
</evidence>
<proteinExistence type="predicted"/>
<accession>A0A4S5CL33</accession>
<protein>
    <submittedName>
        <fullName evidence="1">Uncharacterized protein</fullName>
    </submittedName>
</protein>
<dbReference type="EMBL" id="SSUX01000008">
    <property type="protein sequence ID" value="THJ45115.1"/>
    <property type="molecule type" value="Genomic_DNA"/>
</dbReference>
<gene>
    <name evidence="1" type="ORF">E8Q35_13110</name>
</gene>
<reference evidence="1 2" key="1">
    <citation type="submission" date="2019-04" db="EMBL/GenBank/DDBJ databases">
        <title>Comparative genomics of Aeromonas veronii strains pathogenic to fish.</title>
        <authorList>
            <person name="Cascarano M.C."/>
            <person name="Smyrli M."/>
            <person name="Katharios P."/>
        </authorList>
    </citation>
    <scope>NUCLEOTIDE SEQUENCE [LARGE SCALE GENOMIC DNA]</scope>
    <source>
        <strain evidence="1 2">XU1</strain>
    </source>
</reference>
<sequence length="136" mass="14659">MHTTNNATLNAVAIASSMGIDNSLLEAWGNGCIELYGFIGECATLVTQEEEYLTDALNATQEGWPGVFAYEVSEAVATKIRAAISAGDAPSDALVVEWTREQIEEFCRNETNGVDVWEAYKYRSVTLANSAGSQPS</sequence>
<name>A0A4S5CL33_AERVE</name>
<organism evidence="1 2">
    <name type="scientific">Aeromonas veronii</name>
    <dbReference type="NCBI Taxonomy" id="654"/>
    <lineage>
        <taxon>Bacteria</taxon>
        <taxon>Pseudomonadati</taxon>
        <taxon>Pseudomonadota</taxon>
        <taxon>Gammaproteobacteria</taxon>
        <taxon>Aeromonadales</taxon>
        <taxon>Aeromonadaceae</taxon>
        <taxon>Aeromonas</taxon>
    </lineage>
</organism>
<dbReference type="AlphaFoldDB" id="A0A4S5CL33"/>
<dbReference type="RefSeq" id="WP_136501937.1">
    <property type="nucleotide sequence ID" value="NZ_SSUX01000008.1"/>
</dbReference>
<dbReference type="Proteomes" id="UP000309618">
    <property type="component" value="Unassembled WGS sequence"/>
</dbReference>
<evidence type="ECO:0000313" key="1">
    <source>
        <dbReference type="EMBL" id="THJ45115.1"/>
    </source>
</evidence>